<dbReference type="EMBL" id="JAHDVG010000487">
    <property type="protein sequence ID" value="KAH1166051.1"/>
    <property type="molecule type" value="Genomic_DNA"/>
</dbReference>
<dbReference type="GO" id="GO:0004222">
    <property type="term" value="F:metalloendopeptidase activity"/>
    <property type="evidence" value="ECO:0007669"/>
    <property type="project" value="InterPro"/>
</dbReference>
<dbReference type="Pfam" id="PF08516">
    <property type="entry name" value="ADAM_CR"/>
    <property type="match status" value="1"/>
</dbReference>
<comment type="caution">
    <text evidence="7">Lacks conserved residue(s) required for the propagation of feature annotation.</text>
</comment>
<keyword evidence="8" id="KW-0479">Metal-binding</keyword>
<keyword evidence="16" id="KW-1185">Reference proteome</keyword>
<dbReference type="CDD" id="cd04269">
    <property type="entry name" value="ZnMc_adamalysin_II_like"/>
    <property type="match status" value="1"/>
</dbReference>
<feature type="region of interest" description="Disordered" evidence="9">
    <location>
        <begin position="745"/>
        <end position="918"/>
    </location>
</feature>
<proteinExistence type="predicted"/>
<dbReference type="GO" id="GO:0016020">
    <property type="term" value="C:membrane"/>
    <property type="evidence" value="ECO:0007669"/>
    <property type="project" value="UniProtKB-SubCell"/>
</dbReference>
<sequence length="918" mass="99542">MPGAAGPARGSPAPFLLLLLLLLLPALEPAGGRGENNTVGPQLYQEEITLHWKATGSPPISVKHPFKAEVKLTVEGRELILDVEKNEHLFAPGYTETHYTQTGMPHTITFNHTDHCFYHGVVRGLEQSSVTLSACKGLRGLIVLSSNLSYILEPVPDSQDQHVIYRSEHLRLPQGTCGDLHEEPTTTRWLNTLRGRATAHHHRVKREDLQSTKYVELLLVADYAEFQKNNYDLQLTKNKLVEVANYVDKFYKSLNIRIALVGLEVWTDRNKCDISENSHSTLWSFLAWRRKLLARKKHDNAQLITGMSFQGTTIGVAPLMAMCSDFQSGGVNMDHSDNPIGVAATVAHEMGHNLGMSHDSAGCCAARAEDGGCIMAAATGHPFPRVFNTCNRKKLDKYLQSGGGICLANMPDPNTLYGGKRCGNGYLEDGEECDCGEVEECNNPCCNAVDCSLKPGAECAHGTCCHQCKLMAPGTLCRETSRPCDLPEHCTGKSAFCPANFYQMDGTPCAGGRAYCYVGMCLTYEQQCLELWGPGARPAPDLCFEKVNAAGDTYGNCGKDVYGTYRKCETRDAKCGKIQCQSSASKPLESRAVSIDTTITVEGRPIKCRGTHVYGAEESEGDMLDPGLVMTGTKCGNNHVCFEGHCRNTSIFDSEGCQKKCHGRGVCNSNKNCHCENGWAPPFCNKPGNGGSLDSGPLPQGSLVPVIAGILVSILLLIGLAVAFCCYKWRDRLRPLKETIISSKRSQQLGASAPDQYGVNGHANPAFKLKTPQEHRKATGTPEIPSKPAVLHPEPAPDLKINIQQPPAFPAGHSKDTRKSPGPVYRLDGIPKDTARRIPPTRPAPPAPKRLAPQDTARPRPPQKALPANPVPTGPRTVPTINTTTLPPPAAGRRPGRHPPLAENSTVKLAGGVNALKK</sequence>
<dbReference type="PROSITE" id="PS50026">
    <property type="entry name" value="EGF_3"/>
    <property type="match status" value="1"/>
</dbReference>
<name>A0A9D4ARP9_9SAUR</name>
<dbReference type="SMART" id="SM00608">
    <property type="entry name" value="ACR"/>
    <property type="match status" value="1"/>
</dbReference>
<keyword evidence="11" id="KW-0732">Signal</keyword>
<evidence type="ECO:0000256" key="9">
    <source>
        <dbReference type="SAM" id="MobiDB-lite"/>
    </source>
</evidence>
<organism evidence="15 16">
    <name type="scientific">Mauremys mutica</name>
    <name type="common">yellowpond turtle</name>
    <dbReference type="NCBI Taxonomy" id="74926"/>
    <lineage>
        <taxon>Eukaryota</taxon>
        <taxon>Metazoa</taxon>
        <taxon>Chordata</taxon>
        <taxon>Craniata</taxon>
        <taxon>Vertebrata</taxon>
        <taxon>Euteleostomi</taxon>
        <taxon>Archelosauria</taxon>
        <taxon>Testudinata</taxon>
        <taxon>Testudines</taxon>
        <taxon>Cryptodira</taxon>
        <taxon>Durocryptodira</taxon>
        <taxon>Testudinoidea</taxon>
        <taxon>Geoemydidae</taxon>
        <taxon>Geoemydinae</taxon>
        <taxon>Mauremys</taxon>
    </lineage>
</organism>
<evidence type="ECO:0000256" key="4">
    <source>
        <dbReference type="ARBA" id="ARBA00023136"/>
    </source>
</evidence>
<dbReference type="AlphaFoldDB" id="A0A9D4ARP9"/>
<comment type="subcellular location">
    <subcellularLocation>
        <location evidence="1">Membrane</location>
        <topology evidence="1">Single-pass type I membrane protein</topology>
    </subcellularLocation>
</comment>
<keyword evidence="3 10" id="KW-1133">Transmembrane helix</keyword>
<dbReference type="InterPro" id="IPR036436">
    <property type="entry name" value="Disintegrin_dom_sf"/>
</dbReference>
<gene>
    <name evidence="15" type="ORF">KIL84_015223</name>
</gene>
<evidence type="ECO:0000256" key="7">
    <source>
        <dbReference type="PROSITE-ProRule" id="PRU00076"/>
    </source>
</evidence>
<comment type="caution">
    <text evidence="15">The sequence shown here is derived from an EMBL/GenBank/DDBJ whole genome shotgun (WGS) entry which is preliminary data.</text>
</comment>
<evidence type="ECO:0000256" key="10">
    <source>
        <dbReference type="SAM" id="Phobius"/>
    </source>
</evidence>
<feature type="domain" description="Peptidase M12B" evidence="14">
    <location>
        <begin position="213"/>
        <end position="411"/>
    </location>
</feature>
<evidence type="ECO:0000256" key="11">
    <source>
        <dbReference type="SAM" id="SignalP"/>
    </source>
</evidence>
<evidence type="ECO:0000256" key="8">
    <source>
        <dbReference type="PROSITE-ProRule" id="PRU00276"/>
    </source>
</evidence>
<evidence type="ECO:0000256" key="5">
    <source>
        <dbReference type="ARBA" id="ARBA00023157"/>
    </source>
</evidence>
<dbReference type="InterPro" id="IPR018358">
    <property type="entry name" value="Disintegrin_CS"/>
</dbReference>
<feature type="disulfide bond" evidence="7">
    <location>
        <begin position="675"/>
        <end position="684"/>
    </location>
</feature>
<accession>A0A9D4ARP9</accession>
<dbReference type="SUPFAM" id="SSF55486">
    <property type="entry name" value="Metalloproteases ('zincins'), catalytic domain"/>
    <property type="match status" value="1"/>
</dbReference>
<evidence type="ECO:0008006" key="17">
    <source>
        <dbReference type="Google" id="ProtNLM"/>
    </source>
</evidence>
<dbReference type="GO" id="GO:0046872">
    <property type="term" value="F:metal ion binding"/>
    <property type="evidence" value="ECO:0007669"/>
    <property type="project" value="UniProtKB-KW"/>
</dbReference>
<dbReference type="GO" id="GO:0006509">
    <property type="term" value="P:membrane protein ectodomain proteolysis"/>
    <property type="evidence" value="ECO:0007669"/>
    <property type="project" value="TreeGrafter"/>
</dbReference>
<evidence type="ECO:0000259" key="13">
    <source>
        <dbReference type="PROSITE" id="PS50214"/>
    </source>
</evidence>
<feature type="active site" evidence="8">
    <location>
        <position position="349"/>
    </location>
</feature>
<dbReference type="SUPFAM" id="SSF57552">
    <property type="entry name" value="Blood coagulation inhibitor (disintegrin)"/>
    <property type="match status" value="1"/>
</dbReference>
<feature type="domain" description="EGF-like" evidence="12">
    <location>
        <begin position="653"/>
        <end position="685"/>
    </location>
</feature>
<feature type="binding site" evidence="8">
    <location>
        <position position="348"/>
    </location>
    <ligand>
        <name>Zn(2+)</name>
        <dbReference type="ChEBI" id="CHEBI:29105"/>
        <note>catalytic</note>
    </ligand>
</feature>
<evidence type="ECO:0000256" key="3">
    <source>
        <dbReference type="ARBA" id="ARBA00022989"/>
    </source>
</evidence>
<dbReference type="InterPro" id="IPR001590">
    <property type="entry name" value="Peptidase_M12B"/>
</dbReference>
<keyword evidence="7" id="KW-0245">EGF-like domain</keyword>
<dbReference type="FunFam" id="3.40.390.10:FF:000002">
    <property type="entry name" value="Disintegrin and metalloproteinase domain-containing protein 22"/>
    <property type="match status" value="1"/>
</dbReference>
<dbReference type="InterPro" id="IPR034027">
    <property type="entry name" value="Reprolysin_adamalysin"/>
</dbReference>
<keyword evidence="5 7" id="KW-1015">Disulfide bond</keyword>
<dbReference type="PROSITE" id="PS50214">
    <property type="entry name" value="DISINTEGRIN_2"/>
    <property type="match status" value="1"/>
</dbReference>
<feature type="disulfide bond" evidence="6">
    <location>
        <begin position="477"/>
        <end position="497"/>
    </location>
</feature>
<dbReference type="PANTHER" id="PTHR11905:SF19">
    <property type="entry name" value="DISINTEGRIN AND METALLOPROTEINASE DOMAIN-CONTAINING PROTEIN 19"/>
    <property type="match status" value="1"/>
</dbReference>
<dbReference type="PRINTS" id="PR00289">
    <property type="entry name" value="DISINTEGRIN"/>
</dbReference>
<evidence type="ECO:0000259" key="12">
    <source>
        <dbReference type="PROSITE" id="PS50026"/>
    </source>
</evidence>
<dbReference type="InterPro" id="IPR024079">
    <property type="entry name" value="MetalloPept_cat_dom_sf"/>
</dbReference>
<evidence type="ECO:0000256" key="1">
    <source>
        <dbReference type="ARBA" id="ARBA00004479"/>
    </source>
</evidence>
<feature type="transmembrane region" description="Helical" evidence="10">
    <location>
        <begin position="703"/>
        <end position="727"/>
    </location>
</feature>
<dbReference type="Gene3D" id="4.10.70.10">
    <property type="entry name" value="Disintegrin domain"/>
    <property type="match status" value="1"/>
</dbReference>
<dbReference type="InterPro" id="IPR001762">
    <property type="entry name" value="Disintegrin_dom"/>
</dbReference>
<dbReference type="InterPro" id="IPR000742">
    <property type="entry name" value="EGF"/>
</dbReference>
<dbReference type="InterPro" id="IPR002870">
    <property type="entry name" value="Peptidase_M12B_N"/>
</dbReference>
<feature type="signal peptide" evidence="11">
    <location>
        <begin position="1"/>
        <end position="34"/>
    </location>
</feature>
<protein>
    <recommendedName>
        <fullName evidence="17">Disintegrin and metalloproteinase domain-containing protein 19</fullName>
    </recommendedName>
</protein>
<feature type="compositionally biased region" description="Pro residues" evidence="9">
    <location>
        <begin position="859"/>
        <end position="873"/>
    </location>
</feature>
<keyword evidence="4 10" id="KW-0472">Membrane</keyword>
<evidence type="ECO:0000313" key="16">
    <source>
        <dbReference type="Proteomes" id="UP000827986"/>
    </source>
</evidence>
<feature type="binding site" evidence="8">
    <location>
        <position position="352"/>
    </location>
    <ligand>
        <name>Zn(2+)</name>
        <dbReference type="ChEBI" id="CHEBI:29105"/>
        <note>catalytic</note>
    </ligand>
</feature>
<keyword evidence="8" id="KW-0862">Zinc</keyword>
<feature type="chain" id="PRO_5038437807" description="Disintegrin and metalloproteinase domain-containing protein 19" evidence="11">
    <location>
        <begin position="35"/>
        <end position="918"/>
    </location>
</feature>
<dbReference type="PROSITE" id="PS00427">
    <property type="entry name" value="DISINTEGRIN_1"/>
    <property type="match status" value="1"/>
</dbReference>
<dbReference type="PROSITE" id="PS50215">
    <property type="entry name" value="ADAM_MEPRO"/>
    <property type="match status" value="1"/>
</dbReference>
<keyword evidence="2 10" id="KW-0812">Transmembrane</keyword>
<dbReference type="SMART" id="SM00050">
    <property type="entry name" value="DISIN"/>
    <property type="match status" value="1"/>
</dbReference>
<reference evidence="15" key="1">
    <citation type="submission" date="2021-09" db="EMBL/GenBank/DDBJ databases">
        <title>The genome of Mauremys mutica provides insights into the evolution of semi-aquatic lifestyle.</title>
        <authorList>
            <person name="Gong S."/>
            <person name="Gao Y."/>
        </authorList>
    </citation>
    <scope>NUCLEOTIDE SEQUENCE</scope>
    <source>
        <strain evidence="15">MM-2020</strain>
        <tissue evidence="15">Muscle</tissue>
    </source>
</reference>
<dbReference type="PANTHER" id="PTHR11905">
    <property type="entry name" value="ADAM A DISINTEGRIN AND METALLOPROTEASE DOMAIN"/>
    <property type="match status" value="1"/>
</dbReference>
<dbReference type="Proteomes" id="UP000827986">
    <property type="component" value="Unassembled WGS sequence"/>
</dbReference>
<dbReference type="Pfam" id="PF01421">
    <property type="entry name" value="Reprolysin"/>
    <property type="match status" value="1"/>
</dbReference>
<dbReference type="InterPro" id="IPR006586">
    <property type="entry name" value="ADAM_Cys-rich"/>
</dbReference>
<evidence type="ECO:0000256" key="2">
    <source>
        <dbReference type="ARBA" id="ARBA00022692"/>
    </source>
</evidence>
<feature type="binding site" evidence="8">
    <location>
        <position position="358"/>
    </location>
    <ligand>
        <name>Zn(2+)</name>
        <dbReference type="ChEBI" id="CHEBI:29105"/>
        <note>catalytic</note>
    </ligand>
</feature>
<feature type="disulfide bond" evidence="7">
    <location>
        <begin position="657"/>
        <end position="667"/>
    </location>
</feature>
<dbReference type="Gene3D" id="3.40.390.10">
    <property type="entry name" value="Collagenase (Catalytic Domain)"/>
    <property type="match status" value="1"/>
</dbReference>
<dbReference type="Pfam" id="PF01562">
    <property type="entry name" value="Pep_M12B_propep"/>
    <property type="match status" value="1"/>
</dbReference>
<dbReference type="PROSITE" id="PS01186">
    <property type="entry name" value="EGF_2"/>
    <property type="match status" value="1"/>
</dbReference>
<evidence type="ECO:0000256" key="6">
    <source>
        <dbReference type="PROSITE-ProRule" id="PRU00068"/>
    </source>
</evidence>
<evidence type="ECO:0000259" key="14">
    <source>
        <dbReference type="PROSITE" id="PS50215"/>
    </source>
</evidence>
<dbReference type="FunFam" id="4.10.70.10:FF:000001">
    <property type="entry name" value="Disintegrin and metalloproteinase domain-containing protein 22"/>
    <property type="match status" value="1"/>
</dbReference>
<feature type="domain" description="Disintegrin" evidence="13">
    <location>
        <begin position="419"/>
        <end position="505"/>
    </location>
</feature>
<dbReference type="Pfam" id="PF00200">
    <property type="entry name" value="Disintegrin"/>
    <property type="match status" value="1"/>
</dbReference>
<evidence type="ECO:0000313" key="15">
    <source>
        <dbReference type="EMBL" id="KAH1166051.1"/>
    </source>
</evidence>